<accession>A0A7C5VEV8</accession>
<dbReference type="InterPro" id="IPR027417">
    <property type="entry name" value="P-loop_NTPase"/>
</dbReference>
<evidence type="ECO:0000256" key="13">
    <source>
        <dbReference type="RuleBase" id="RU003785"/>
    </source>
</evidence>
<evidence type="ECO:0000313" key="14">
    <source>
        <dbReference type="EMBL" id="HHM67388.1"/>
    </source>
</evidence>
<dbReference type="NCBIfam" id="TIGR00174">
    <property type="entry name" value="miaA"/>
    <property type="match status" value="1"/>
</dbReference>
<evidence type="ECO:0000256" key="10">
    <source>
        <dbReference type="HAMAP-Rule" id="MF_00185"/>
    </source>
</evidence>
<evidence type="ECO:0000256" key="4">
    <source>
        <dbReference type="ARBA" id="ARBA00022679"/>
    </source>
</evidence>
<evidence type="ECO:0000256" key="12">
    <source>
        <dbReference type="RuleBase" id="RU003784"/>
    </source>
</evidence>
<dbReference type="PANTHER" id="PTHR11088:SF60">
    <property type="entry name" value="TRNA DIMETHYLALLYLTRANSFERASE"/>
    <property type="match status" value="1"/>
</dbReference>
<comment type="cofactor">
    <cofactor evidence="1 10">
        <name>Mg(2+)</name>
        <dbReference type="ChEBI" id="CHEBI:18420"/>
    </cofactor>
</comment>
<keyword evidence="6 10" id="KW-0547">Nucleotide-binding</keyword>
<evidence type="ECO:0000256" key="1">
    <source>
        <dbReference type="ARBA" id="ARBA00001946"/>
    </source>
</evidence>
<keyword evidence="8 10" id="KW-0460">Magnesium</keyword>
<proteinExistence type="inferred from homology"/>
<dbReference type="Gene3D" id="1.10.20.140">
    <property type="match status" value="1"/>
</dbReference>
<dbReference type="EC" id="2.5.1.75" evidence="10"/>
<keyword evidence="4 10" id="KW-0808">Transferase</keyword>
<comment type="catalytic activity">
    <reaction evidence="9 10 11">
        <text>adenosine(37) in tRNA + dimethylallyl diphosphate = N(6)-dimethylallyladenosine(37) in tRNA + diphosphate</text>
        <dbReference type="Rhea" id="RHEA:26482"/>
        <dbReference type="Rhea" id="RHEA-COMP:10162"/>
        <dbReference type="Rhea" id="RHEA-COMP:10375"/>
        <dbReference type="ChEBI" id="CHEBI:33019"/>
        <dbReference type="ChEBI" id="CHEBI:57623"/>
        <dbReference type="ChEBI" id="CHEBI:74411"/>
        <dbReference type="ChEBI" id="CHEBI:74415"/>
        <dbReference type="EC" id="2.5.1.75"/>
    </reaction>
</comment>
<dbReference type="AlphaFoldDB" id="A0A7C5VEV8"/>
<keyword evidence="7 10" id="KW-0067">ATP-binding</keyword>
<feature type="site" description="Interaction with substrate tRNA" evidence="10">
    <location>
        <position position="100"/>
    </location>
</feature>
<sequence length="302" mass="33982">MEAVPVLAGPTGSGKTLLALRLAEELPVEVVSADATMVYRGMDVGTDKPTSEERARVPHHLVDVLEPSEAMSVARFLDLAEAAVADILARGKVPLVVGGTGYYIRALSQGLHELPPPEPEVQAQLWQELGVKGLEALLAELAQQSPEDALRVGRNPRRLVRALEVLRRTGVPPARFSRRLPRFRYRKLVLWPERDWLWPKLEERAKRQFAGGLVEEVRALLERYPNLPTALQAIGYKEVVGYLRGEYSLEEALKRDIRAVKAYAKRQYTWFRREPGDVTYLPRGGAEAYSGFRDWLDLHFGL</sequence>
<evidence type="ECO:0000256" key="6">
    <source>
        <dbReference type="ARBA" id="ARBA00022741"/>
    </source>
</evidence>
<comment type="function">
    <text evidence="2 10 12">Catalyzes the transfer of a dimethylallyl group onto the adenine at position 37 in tRNAs that read codons beginning with uridine, leading to the formation of N6-(dimethylallyl)adenosine (i(6)A).</text>
</comment>
<dbReference type="Gene3D" id="3.40.50.300">
    <property type="entry name" value="P-loop containing nucleotide triphosphate hydrolases"/>
    <property type="match status" value="1"/>
</dbReference>
<evidence type="ECO:0000256" key="11">
    <source>
        <dbReference type="RuleBase" id="RU003783"/>
    </source>
</evidence>
<comment type="caution">
    <text evidence="14">The sequence shown here is derived from an EMBL/GenBank/DDBJ whole genome shotgun (WGS) entry which is preliminary data.</text>
</comment>
<evidence type="ECO:0000256" key="2">
    <source>
        <dbReference type="ARBA" id="ARBA00003213"/>
    </source>
</evidence>
<evidence type="ECO:0000256" key="9">
    <source>
        <dbReference type="ARBA" id="ARBA00049563"/>
    </source>
</evidence>
<reference evidence="14" key="1">
    <citation type="journal article" date="2020" name="mSystems">
        <title>Genome- and Community-Level Interaction Insights into Carbon Utilization and Element Cycling Functions of Hydrothermarchaeota in Hydrothermal Sediment.</title>
        <authorList>
            <person name="Zhou Z."/>
            <person name="Liu Y."/>
            <person name="Xu W."/>
            <person name="Pan J."/>
            <person name="Luo Z.H."/>
            <person name="Li M."/>
        </authorList>
    </citation>
    <scope>NUCLEOTIDE SEQUENCE [LARGE SCALE GENOMIC DNA]</scope>
    <source>
        <strain evidence="14">SpSt-1071</strain>
    </source>
</reference>
<organism evidence="14">
    <name type="scientific">Thermus caliditerrae</name>
    <dbReference type="NCBI Taxonomy" id="1330700"/>
    <lineage>
        <taxon>Bacteria</taxon>
        <taxon>Thermotogati</taxon>
        <taxon>Deinococcota</taxon>
        <taxon>Deinococci</taxon>
        <taxon>Thermales</taxon>
        <taxon>Thermaceae</taxon>
        <taxon>Thermus</taxon>
    </lineage>
</organism>
<dbReference type="GO" id="GO:0006400">
    <property type="term" value="P:tRNA modification"/>
    <property type="evidence" value="ECO:0007669"/>
    <property type="project" value="TreeGrafter"/>
</dbReference>
<dbReference type="GO" id="GO:0052381">
    <property type="term" value="F:tRNA dimethylallyltransferase activity"/>
    <property type="evidence" value="ECO:0007669"/>
    <property type="project" value="UniProtKB-UniRule"/>
</dbReference>
<comment type="similarity">
    <text evidence="3 10 13">Belongs to the IPP transferase family.</text>
</comment>
<comment type="caution">
    <text evidence="10">Lacks conserved residue(s) required for the propagation of feature annotation.</text>
</comment>
<dbReference type="Pfam" id="PF01715">
    <property type="entry name" value="IPPT"/>
    <property type="match status" value="1"/>
</dbReference>
<evidence type="ECO:0000256" key="7">
    <source>
        <dbReference type="ARBA" id="ARBA00022840"/>
    </source>
</evidence>
<protein>
    <recommendedName>
        <fullName evidence="10">tRNA dimethylallyltransferase</fullName>
        <ecNumber evidence="10">2.5.1.75</ecNumber>
    </recommendedName>
    <alternativeName>
        <fullName evidence="10">Dimethylallyl diphosphate:tRNA dimethylallyltransferase</fullName>
        <shortName evidence="10">DMAPP:tRNA dimethylallyltransferase</shortName>
        <shortName evidence="10">DMATase</shortName>
    </alternativeName>
    <alternativeName>
        <fullName evidence="10">Isopentenyl-diphosphate:tRNA isopentenyltransferase</fullName>
        <shortName evidence="10">IPP transferase</shortName>
        <shortName evidence="10">IPPT</shortName>
        <shortName evidence="10">IPTase</shortName>
    </alternativeName>
</protein>
<dbReference type="HAMAP" id="MF_00185">
    <property type="entry name" value="IPP_trans"/>
    <property type="match status" value="1"/>
</dbReference>
<dbReference type="InterPro" id="IPR039657">
    <property type="entry name" value="Dimethylallyltransferase"/>
</dbReference>
<gene>
    <name evidence="10 14" type="primary">miaA</name>
    <name evidence="14" type="ORF">ENM28_01460</name>
</gene>
<feature type="binding site" evidence="10">
    <location>
        <begin position="11"/>
        <end position="16"/>
    </location>
    <ligand>
        <name>substrate</name>
    </ligand>
</feature>
<evidence type="ECO:0000256" key="5">
    <source>
        <dbReference type="ARBA" id="ARBA00022694"/>
    </source>
</evidence>
<dbReference type="SUPFAM" id="SSF52540">
    <property type="entry name" value="P-loop containing nucleoside triphosphate hydrolases"/>
    <property type="match status" value="1"/>
</dbReference>
<keyword evidence="5 10" id="KW-0819">tRNA processing</keyword>
<dbReference type="EMBL" id="DRXE01000053">
    <property type="protein sequence ID" value="HHM67388.1"/>
    <property type="molecule type" value="Genomic_DNA"/>
</dbReference>
<evidence type="ECO:0000256" key="3">
    <source>
        <dbReference type="ARBA" id="ARBA00005842"/>
    </source>
</evidence>
<evidence type="ECO:0000256" key="8">
    <source>
        <dbReference type="ARBA" id="ARBA00022842"/>
    </source>
</evidence>
<feature type="binding site" evidence="10">
    <location>
        <begin position="9"/>
        <end position="16"/>
    </location>
    <ligand>
        <name>ATP</name>
        <dbReference type="ChEBI" id="CHEBI:30616"/>
    </ligand>
</feature>
<dbReference type="InterPro" id="IPR018022">
    <property type="entry name" value="IPT"/>
</dbReference>
<dbReference type="GO" id="GO:0005524">
    <property type="term" value="F:ATP binding"/>
    <property type="evidence" value="ECO:0007669"/>
    <property type="project" value="UniProtKB-UniRule"/>
</dbReference>
<comment type="subunit">
    <text evidence="10">Monomer.</text>
</comment>
<name>A0A7C5VEV8_9DEIN</name>
<dbReference type="PANTHER" id="PTHR11088">
    <property type="entry name" value="TRNA DIMETHYLALLYLTRANSFERASE"/>
    <property type="match status" value="1"/>
</dbReference>